<organism evidence="2 3">
    <name type="scientific">Falsiroseomonas selenitidurans</name>
    <dbReference type="NCBI Taxonomy" id="2716335"/>
    <lineage>
        <taxon>Bacteria</taxon>
        <taxon>Pseudomonadati</taxon>
        <taxon>Pseudomonadota</taxon>
        <taxon>Alphaproteobacteria</taxon>
        <taxon>Acetobacterales</taxon>
        <taxon>Roseomonadaceae</taxon>
        <taxon>Falsiroseomonas</taxon>
    </lineage>
</organism>
<feature type="region of interest" description="Disordered" evidence="1">
    <location>
        <begin position="160"/>
        <end position="186"/>
    </location>
</feature>
<dbReference type="RefSeq" id="WP_168031109.1">
    <property type="nucleotide sequence ID" value="NZ_JAAVNE010000018.1"/>
</dbReference>
<dbReference type="Proteomes" id="UP000787635">
    <property type="component" value="Unassembled WGS sequence"/>
</dbReference>
<gene>
    <name evidence="2" type="ORF">HEQ75_12940</name>
</gene>
<accession>A0ABX1E3L4</accession>
<protein>
    <submittedName>
        <fullName evidence="2">DUF3971 domain-containing protein</fullName>
    </submittedName>
</protein>
<dbReference type="EMBL" id="JAAVNE010000018">
    <property type="protein sequence ID" value="NKC31764.1"/>
    <property type="molecule type" value="Genomic_DNA"/>
</dbReference>
<name>A0ABX1E3L4_9PROT</name>
<evidence type="ECO:0000313" key="2">
    <source>
        <dbReference type="EMBL" id="NKC31764.1"/>
    </source>
</evidence>
<comment type="caution">
    <text evidence="2">The sequence shown here is derived from an EMBL/GenBank/DDBJ whole genome shotgun (WGS) entry which is preliminary data.</text>
</comment>
<evidence type="ECO:0000313" key="3">
    <source>
        <dbReference type="Proteomes" id="UP000787635"/>
    </source>
</evidence>
<sequence>MRAAAGQVAREAHRALRLLFGLALLLLLLAGAAAWRLSQGPIELEVLARAIEDQVNQPPDQGGLHPAPPGAPARRLEVGTAAIGWQGWQEGRLTPVALRLSGVRLKAPDGTVAMDLPDAAVTLSLPWLLKGELAPRVLELREPRLTLRRAADGGVTLLLGVPQPADAAPEGSRTERPGPEGPEPVGGWTEQVLAALMAPPSDASPMAALRLLRVAAGRITVEDEALGLTWSLDQAHVTLRRRSGGGVDGTLAAMLLLGAERVPVSLTLAMTASEAGPPGVAFRLLLPEVRPALLAAAAPGLGPLARLDATLRLAASGRIDAAGTLAGLAAEATAGPGTLDLGAGPPVAMGGLELEAEMAPGRLRVTRGRLLLAAPPGGTEAPTLSLAAEATLREGRWQGTAQLGLDRLAIADLGHYWPPGLAAAPRSWLVENLTAGRVRDGQWQLAGAVGEDLAAPRLTGLSGTLAVEDATVHWLRPIPPAEGASGQVAFGLDQITMTVTAGRQSGSAVVVRGGTVRFLLPDGGQETTEMVFNLAGPVPDVLAVVKHPRLRLFERRPMPIQDARGSLEGRLNIAFPLLADLPVEQLQIRAQARLRDLRLGDILLGRPLERGQAELTVDTNGLRVTGTASLAGIAARLAVEMDFRNGPPSQVVMRETVQATPTSQQLDALGLALPELVAGPVGIEVRSERRRNGQGQAVVKADLRQAQLMVEPLAWAKPPGQIAGGEAVLRLQGESMTAIERFRVEAPGLRVTGSASFGRGTRLERLVIAEAAIDDSRFAGEARPPSGPGGAWSVSLRGAQLDLARAFSEAAPGPTGAAVEAEGEGPAISADARFERVLLGPGRALGAVQARVRVDQHGVVRAGSLSGRAGPRGDFQVEIAPVAGGRSLRVRAADAGALLGSFDVLSKLRGGQLSVEARYAGNRPGATLSGTAEITDFVVQDAPSFAKLLQAMTLYGLVEALSGPGLNFARLVAPFSLTPDVLTLGEARAFSASLGLTATGTLDRRRKRMNISGTVVPAYFFNSLLGNLPLIGRLFAPEAGGGLFAATFRLTGPVEDPQLADFNPLAALTPGFLRGLFQIGQER</sequence>
<proteinExistence type="predicted"/>
<evidence type="ECO:0000256" key="1">
    <source>
        <dbReference type="SAM" id="MobiDB-lite"/>
    </source>
</evidence>
<reference evidence="2 3" key="1">
    <citation type="submission" date="2020-03" db="EMBL/GenBank/DDBJ databases">
        <title>Roseomonas selenitidurans sp. nov. isolated from urban soil.</title>
        <authorList>
            <person name="Liu H."/>
        </authorList>
    </citation>
    <scope>NUCLEOTIDE SEQUENCE [LARGE SCALE GENOMIC DNA]</scope>
    <source>
        <strain evidence="2 3">BU-1</strain>
    </source>
</reference>
<keyword evidence="3" id="KW-1185">Reference proteome</keyword>